<evidence type="ECO:0000313" key="2">
    <source>
        <dbReference type="EMBL" id="AIF11114.1"/>
    </source>
</evidence>
<reference evidence="2" key="1">
    <citation type="journal article" date="2014" name="Genome Biol. Evol.">
        <title>Pangenome evidence for extensive interdomain horizontal transfer affecting lineage core and shell genes in uncultured planktonic thaumarchaeota and euryarchaeota.</title>
        <authorList>
            <person name="Deschamps P."/>
            <person name="Zivanovic Y."/>
            <person name="Moreira D."/>
            <person name="Rodriguez-Valera F."/>
            <person name="Lopez-Garcia P."/>
        </authorList>
    </citation>
    <scope>NUCLEOTIDE SEQUENCE</scope>
</reference>
<keyword evidence="1" id="KW-1133">Transmembrane helix</keyword>
<sequence length="188" mass="22028">MRIRHLQEKDRQYKIFLYIFYVCGIMMASITAFSIYSMMVEWQETGFYIMGEVLVDTKIPFENFANLSTWLFFSCIIGWYCCSRIGWKKTVGLQSYRMSLLQLMLLGFAIICIYELFWSFTILGAEVTSQMVITGTTPDIDKLAIYYPDPDRPWNLIFATKIWLTGTIISAHAFYLSTRPRKSLDELE</sequence>
<protein>
    <submittedName>
        <fullName evidence="2">Uncharacterized protein</fullName>
    </submittedName>
</protein>
<name>A0A075H4X6_9ARCH</name>
<keyword evidence="1" id="KW-0812">Transmembrane</keyword>
<feature type="transmembrane region" description="Helical" evidence="1">
    <location>
        <begin position="156"/>
        <end position="176"/>
    </location>
</feature>
<accession>A0A075H4X6</accession>
<proteinExistence type="predicted"/>
<feature type="transmembrane region" description="Helical" evidence="1">
    <location>
        <begin position="103"/>
        <end position="125"/>
    </location>
</feature>
<evidence type="ECO:0000256" key="1">
    <source>
        <dbReference type="SAM" id="Phobius"/>
    </source>
</evidence>
<dbReference type="EMBL" id="KF900909">
    <property type="protein sequence ID" value="AIF11114.1"/>
    <property type="molecule type" value="Genomic_DNA"/>
</dbReference>
<feature type="transmembrane region" description="Helical" evidence="1">
    <location>
        <begin position="15"/>
        <end position="36"/>
    </location>
</feature>
<feature type="transmembrane region" description="Helical" evidence="1">
    <location>
        <begin position="64"/>
        <end position="82"/>
    </location>
</feature>
<organism evidence="2">
    <name type="scientific">uncultured marine thaumarchaeote KM3_49_A08</name>
    <dbReference type="NCBI Taxonomy" id="1456171"/>
    <lineage>
        <taxon>Archaea</taxon>
        <taxon>Nitrososphaerota</taxon>
        <taxon>environmental samples</taxon>
    </lineage>
</organism>
<dbReference type="AlphaFoldDB" id="A0A075H4X6"/>
<keyword evidence="1" id="KW-0472">Membrane</keyword>